<sequence length="156" mass="18039">MQKKSVLGTSTDKPNEVDKQLFRVSTYVQLGDGNKATFWNCSWLDGRAPRDIAPGLYKLAWRKHRTVREDITDQQWTRGLWRMDTVHLMAHFMVLWDAVQQIQLTNTPDQIVWKWTANGAYTTKSAYLAQLKGTYCSFDSGAVWHAHAEGKQRFFA</sequence>
<gene>
    <name evidence="1" type="ORF">PVAP13_5KG648907</name>
</gene>
<dbReference type="PANTHER" id="PTHR36617">
    <property type="entry name" value="PROTEIN, PUTATIVE-RELATED"/>
    <property type="match status" value="1"/>
</dbReference>
<evidence type="ECO:0000313" key="2">
    <source>
        <dbReference type="Proteomes" id="UP000823388"/>
    </source>
</evidence>
<dbReference type="EMBL" id="CM029045">
    <property type="protein sequence ID" value="KAG2602164.1"/>
    <property type="molecule type" value="Genomic_DNA"/>
</dbReference>
<dbReference type="Proteomes" id="UP000823388">
    <property type="component" value="Chromosome 5K"/>
</dbReference>
<evidence type="ECO:0000313" key="1">
    <source>
        <dbReference type="EMBL" id="KAG2602164.1"/>
    </source>
</evidence>
<dbReference type="PANTHER" id="PTHR36617:SF8">
    <property type="entry name" value="OS10G0457800 PROTEIN"/>
    <property type="match status" value="1"/>
</dbReference>
<protein>
    <submittedName>
        <fullName evidence="1">Uncharacterized protein</fullName>
    </submittedName>
</protein>
<feature type="non-terminal residue" evidence="1">
    <location>
        <position position="156"/>
    </location>
</feature>
<name>A0A8T0SYI6_PANVG</name>
<accession>A0A8T0SYI6</accession>
<organism evidence="1 2">
    <name type="scientific">Panicum virgatum</name>
    <name type="common">Blackwell switchgrass</name>
    <dbReference type="NCBI Taxonomy" id="38727"/>
    <lineage>
        <taxon>Eukaryota</taxon>
        <taxon>Viridiplantae</taxon>
        <taxon>Streptophyta</taxon>
        <taxon>Embryophyta</taxon>
        <taxon>Tracheophyta</taxon>
        <taxon>Spermatophyta</taxon>
        <taxon>Magnoliopsida</taxon>
        <taxon>Liliopsida</taxon>
        <taxon>Poales</taxon>
        <taxon>Poaceae</taxon>
        <taxon>PACMAD clade</taxon>
        <taxon>Panicoideae</taxon>
        <taxon>Panicodae</taxon>
        <taxon>Paniceae</taxon>
        <taxon>Panicinae</taxon>
        <taxon>Panicum</taxon>
        <taxon>Panicum sect. Hiantes</taxon>
    </lineage>
</organism>
<keyword evidence="2" id="KW-1185">Reference proteome</keyword>
<dbReference type="AlphaFoldDB" id="A0A8T0SYI6"/>
<comment type="caution">
    <text evidence="1">The sequence shown here is derived from an EMBL/GenBank/DDBJ whole genome shotgun (WGS) entry which is preliminary data.</text>
</comment>
<reference evidence="1" key="1">
    <citation type="submission" date="2020-05" db="EMBL/GenBank/DDBJ databases">
        <title>WGS assembly of Panicum virgatum.</title>
        <authorList>
            <person name="Lovell J.T."/>
            <person name="Jenkins J."/>
            <person name="Shu S."/>
            <person name="Juenger T.E."/>
            <person name="Schmutz J."/>
        </authorList>
    </citation>
    <scope>NUCLEOTIDE SEQUENCE</scope>
    <source>
        <strain evidence="1">AP13</strain>
    </source>
</reference>
<proteinExistence type="predicted"/>